<dbReference type="Gene3D" id="3.40.50.10440">
    <property type="entry name" value="Dihydroxyacetone kinase, domain 1"/>
    <property type="match status" value="1"/>
</dbReference>
<dbReference type="AlphaFoldDB" id="A0A840IQ10"/>
<evidence type="ECO:0000313" key="2">
    <source>
        <dbReference type="EMBL" id="MBB4683467.1"/>
    </source>
</evidence>
<accession>A0A840IQ10</accession>
<dbReference type="PANTHER" id="PTHR28629:SF4">
    <property type="entry name" value="TRIOKINASE_FMN CYCLASE"/>
    <property type="match status" value="1"/>
</dbReference>
<feature type="domain" description="DhaK" evidence="1">
    <location>
        <begin position="1"/>
        <end position="309"/>
    </location>
</feature>
<dbReference type="FunFam" id="3.40.50.10440:FF:000001">
    <property type="entry name" value="Dihydroxyacetone kinase, DhaK subunit"/>
    <property type="match status" value="1"/>
</dbReference>
<dbReference type="PANTHER" id="PTHR28629">
    <property type="entry name" value="TRIOKINASE/FMN CYCLASE"/>
    <property type="match status" value="1"/>
</dbReference>
<dbReference type="SUPFAM" id="SSF82549">
    <property type="entry name" value="DAK1/DegV-like"/>
    <property type="match status" value="1"/>
</dbReference>
<gene>
    <name evidence="2" type="ORF">BJY18_000952</name>
</gene>
<dbReference type="InterPro" id="IPR050861">
    <property type="entry name" value="Dihydroxyacetone_Kinase"/>
</dbReference>
<dbReference type="PROSITE" id="PS51481">
    <property type="entry name" value="DHAK"/>
    <property type="match status" value="1"/>
</dbReference>
<evidence type="ECO:0000313" key="3">
    <source>
        <dbReference type="Proteomes" id="UP000581769"/>
    </source>
</evidence>
<reference evidence="2 3" key="1">
    <citation type="submission" date="2020-08" db="EMBL/GenBank/DDBJ databases">
        <title>Sequencing the genomes of 1000 actinobacteria strains.</title>
        <authorList>
            <person name="Klenk H.-P."/>
        </authorList>
    </citation>
    <scope>NUCLEOTIDE SEQUENCE [LARGE SCALE GENOMIC DNA]</scope>
    <source>
        <strain evidence="2 3">DSM 45859</strain>
    </source>
</reference>
<dbReference type="InterPro" id="IPR004006">
    <property type="entry name" value="DhaK_dom"/>
</dbReference>
<keyword evidence="3" id="KW-1185">Reference proteome</keyword>
<organism evidence="2 3">
    <name type="scientific">Amycolatopsis jiangsuensis</name>
    <dbReference type="NCBI Taxonomy" id="1181879"/>
    <lineage>
        <taxon>Bacteria</taxon>
        <taxon>Bacillati</taxon>
        <taxon>Actinomycetota</taxon>
        <taxon>Actinomycetes</taxon>
        <taxon>Pseudonocardiales</taxon>
        <taxon>Pseudonocardiaceae</taxon>
        <taxon>Amycolatopsis</taxon>
    </lineage>
</organism>
<comment type="caution">
    <text evidence="2">The sequence shown here is derived from an EMBL/GenBank/DDBJ whole genome shotgun (WGS) entry which is preliminary data.</text>
</comment>
<evidence type="ECO:0000259" key="1">
    <source>
        <dbReference type="PROSITE" id="PS51481"/>
    </source>
</evidence>
<dbReference type="EMBL" id="JACHMG010000001">
    <property type="protein sequence ID" value="MBB4683467.1"/>
    <property type="molecule type" value="Genomic_DNA"/>
</dbReference>
<dbReference type="GO" id="GO:0005829">
    <property type="term" value="C:cytosol"/>
    <property type="evidence" value="ECO:0007669"/>
    <property type="project" value="TreeGrafter"/>
</dbReference>
<sequence>MHATADALEGLAAGRGLAVDRDARIVLRADGPVPGKVGLVSGGGSGHEPLHSGFVGPGMLDAACVGELFTSPVPWQITEATRRVEAGAGVLYIVKNHTGDVLNFSMAAELAADAGIAVETVVVRDDAALAGDHPGAGRRGIAATVLVEKIAGAAAERGLPLSEVAALARRVADGSRSLGVALPEKSGTEIEFGIGIHGEPGRRRIPVGPAADLVAQLLDPILADLECRRGTEVITFVNGLGGTRLSGLCLIYDEVAAVLARAEVRAVRSLVGSYVTSRGQSGCSVTLSKVDPDVLELWDAPVLTQALRWGRWSG</sequence>
<dbReference type="Proteomes" id="UP000581769">
    <property type="component" value="Unassembled WGS sequence"/>
</dbReference>
<dbReference type="RefSeq" id="WP_184777975.1">
    <property type="nucleotide sequence ID" value="NZ_JACHMG010000001.1"/>
</dbReference>
<keyword evidence="2" id="KW-0418">Kinase</keyword>
<name>A0A840IQ10_9PSEU</name>
<dbReference type="Pfam" id="PF02733">
    <property type="entry name" value="Dak1"/>
    <property type="match status" value="1"/>
</dbReference>
<dbReference type="GO" id="GO:0019563">
    <property type="term" value="P:glycerol catabolic process"/>
    <property type="evidence" value="ECO:0007669"/>
    <property type="project" value="TreeGrafter"/>
</dbReference>
<keyword evidence="2" id="KW-0808">Transferase</keyword>
<protein>
    <submittedName>
        <fullName evidence="2">Dihydroxyacetone kinase-like protein</fullName>
        <ecNumber evidence="2">2.7.1.-</ecNumber>
    </submittedName>
</protein>
<dbReference type="GO" id="GO:0004371">
    <property type="term" value="F:glycerone kinase activity"/>
    <property type="evidence" value="ECO:0007669"/>
    <property type="project" value="InterPro"/>
</dbReference>
<proteinExistence type="predicted"/>
<dbReference type="EC" id="2.7.1.-" evidence="2"/>
<dbReference type="Gene3D" id="3.30.1180.20">
    <property type="entry name" value="Dihydroxyacetone kinase, domain 2"/>
    <property type="match status" value="1"/>
</dbReference>